<evidence type="ECO:0000313" key="2">
    <source>
        <dbReference type="EMBL" id="CAF4075794.1"/>
    </source>
</evidence>
<name>A0A814QSE3_9BILA</name>
<reference evidence="1" key="1">
    <citation type="submission" date="2021-02" db="EMBL/GenBank/DDBJ databases">
        <authorList>
            <person name="Nowell W R."/>
        </authorList>
    </citation>
    <scope>NUCLEOTIDE SEQUENCE</scope>
</reference>
<dbReference type="EMBL" id="CAJNON010000227">
    <property type="protein sequence ID" value="CAF1123005.1"/>
    <property type="molecule type" value="Genomic_DNA"/>
</dbReference>
<comment type="caution">
    <text evidence="1">The sequence shown here is derived from an EMBL/GenBank/DDBJ whole genome shotgun (WGS) entry which is preliminary data.</text>
</comment>
<evidence type="ECO:0000313" key="3">
    <source>
        <dbReference type="Proteomes" id="UP000663891"/>
    </source>
</evidence>
<accession>A0A814QSE3</accession>
<proteinExistence type="predicted"/>
<gene>
    <name evidence="2" type="ORF">OKA104_LOCUS34257</name>
    <name evidence="1" type="ORF">VCS650_LOCUS21297</name>
</gene>
<dbReference type="AlphaFoldDB" id="A0A814QSE3"/>
<sequence length="483" mass="54778">MVGKYVLIKQEALPKQEGDFVTLDDDYLEEYNPFDTKNTDVSMVQSLSSPDRTVLLRIILFSRMHSASSNVQNMESLNDNSRTVVNRNEQQQIVDHDEPIQKPPEYPSFVLSKDPKMGFIKDRNVGEKQRDQYLSDQTSIRLDDIIKKWKGDNLTLLIFIVLDVYQGGIRSLLKHPGRIFVEKDNVTQRWNPYEIRITTDSWTQVEGVELKLTAVAIEGAKTHPDVARDIICYLEDTDENELFNASPDSKESRLALVLCQNGDIRWETLVLSNAMVFEREKKKSNAKNTSNVLTNTAAASKRQRSTEIRMQSFFLPYYSAKKICILENIPSERVPLSKTNEEESNHSIMNSSTYINDFSVLFNQNFLTFGGNIHNSVSYPSQTMSSISTNDSQTPMNLTGSETIFIGLSDETHNDRNDPNLNTILNTTGALSNDLFDITAIVHVVAIGGAKFHYNEPRDIICDFEDTDENELSNASPDSDKSR</sequence>
<protein>
    <submittedName>
        <fullName evidence="1">Uncharacterized protein</fullName>
    </submittedName>
</protein>
<dbReference type="Proteomes" id="UP000663891">
    <property type="component" value="Unassembled WGS sequence"/>
</dbReference>
<organism evidence="1 3">
    <name type="scientific">Adineta steineri</name>
    <dbReference type="NCBI Taxonomy" id="433720"/>
    <lineage>
        <taxon>Eukaryota</taxon>
        <taxon>Metazoa</taxon>
        <taxon>Spiralia</taxon>
        <taxon>Gnathifera</taxon>
        <taxon>Rotifera</taxon>
        <taxon>Eurotatoria</taxon>
        <taxon>Bdelloidea</taxon>
        <taxon>Adinetida</taxon>
        <taxon>Adinetidae</taxon>
        <taxon>Adineta</taxon>
    </lineage>
</organism>
<evidence type="ECO:0000313" key="1">
    <source>
        <dbReference type="EMBL" id="CAF1123005.1"/>
    </source>
</evidence>
<dbReference type="Proteomes" id="UP000663881">
    <property type="component" value="Unassembled WGS sequence"/>
</dbReference>
<dbReference type="EMBL" id="CAJOAY010004592">
    <property type="protein sequence ID" value="CAF4075794.1"/>
    <property type="molecule type" value="Genomic_DNA"/>
</dbReference>